<feature type="compositionally biased region" description="Low complexity" evidence="4">
    <location>
        <begin position="13"/>
        <end position="23"/>
    </location>
</feature>
<feature type="region of interest" description="Disordered" evidence="4">
    <location>
        <begin position="1"/>
        <end position="35"/>
    </location>
</feature>
<dbReference type="Gene3D" id="1.10.10.10">
    <property type="entry name" value="Winged helix-like DNA-binding domain superfamily/Winged helix DNA-binding domain"/>
    <property type="match status" value="1"/>
</dbReference>
<dbReference type="Gene3D" id="2.60.120.10">
    <property type="entry name" value="Jelly Rolls"/>
    <property type="match status" value="1"/>
</dbReference>
<evidence type="ECO:0000259" key="5">
    <source>
        <dbReference type="PROSITE" id="PS51063"/>
    </source>
</evidence>
<dbReference type="SMART" id="SM00419">
    <property type="entry name" value="HTH_CRP"/>
    <property type="match status" value="1"/>
</dbReference>
<dbReference type="CDD" id="cd00038">
    <property type="entry name" value="CAP_ED"/>
    <property type="match status" value="1"/>
</dbReference>
<dbReference type="GO" id="GO:0006355">
    <property type="term" value="P:regulation of DNA-templated transcription"/>
    <property type="evidence" value="ECO:0007669"/>
    <property type="project" value="InterPro"/>
</dbReference>
<evidence type="ECO:0000313" key="6">
    <source>
        <dbReference type="EMBL" id="KAB1074343.1"/>
    </source>
</evidence>
<keyword evidence="7" id="KW-1185">Reference proteome</keyword>
<reference evidence="6 7" key="1">
    <citation type="submission" date="2019-09" db="EMBL/GenBank/DDBJ databases">
        <title>YIM 132548 draft genome.</title>
        <authorList>
            <person name="Jiang L."/>
        </authorList>
    </citation>
    <scope>NUCLEOTIDE SEQUENCE [LARGE SCALE GENOMIC DNA]</scope>
    <source>
        <strain evidence="6 7">YIM 132548</strain>
    </source>
</reference>
<dbReference type="SUPFAM" id="SSF46785">
    <property type="entry name" value="Winged helix' DNA-binding domain"/>
    <property type="match status" value="1"/>
</dbReference>
<accession>A0A6N6MV30</accession>
<dbReference type="Pfam" id="PF00027">
    <property type="entry name" value="cNMP_binding"/>
    <property type="match status" value="1"/>
</dbReference>
<gene>
    <name evidence="6" type="ORF">F6X51_08195</name>
</gene>
<dbReference type="InterPro" id="IPR012318">
    <property type="entry name" value="HTH_CRP"/>
</dbReference>
<sequence length="291" mass="31421">METLPRYAVSPLRTGTAPAPTGRRPGGAPEGGGEVAGGILARKLGNFVELSGPEREALNDLGRQQRHHGAREHLSLENGLSRSVCLIIEGNACRYKILPDGRRQILTLFIPGDLCGRCLPDLDLGDESVVTLTASTVAVIPRQAFAALVEEHPRLTRALACNALVEEAVHREWIVNIGQRTGYERIAHLFCELFVRLSAVGLTQGTRCELPLTQGELADALGLSAVHINRTVQQLRSDGLICLRGRELTILDFPALQSAAMFDGSYLHLPQTLNPAPGSPRGLEGTPLRDL</sequence>
<evidence type="ECO:0000256" key="3">
    <source>
        <dbReference type="ARBA" id="ARBA00023163"/>
    </source>
</evidence>
<feature type="domain" description="HTH crp-type" evidence="5">
    <location>
        <begin position="180"/>
        <end position="254"/>
    </location>
</feature>
<dbReference type="Pfam" id="PF13545">
    <property type="entry name" value="HTH_Crp_2"/>
    <property type="match status" value="1"/>
</dbReference>
<dbReference type="SUPFAM" id="SSF51206">
    <property type="entry name" value="cAMP-binding domain-like"/>
    <property type="match status" value="1"/>
</dbReference>
<evidence type="ECO:0000256" key="4">
    <source>
        <dbReference type="SAM" id="MobiDB-lite"/>
    </source>
</evidence>
<dbReference type="InterPro" id="IPR000595">
    <property type="entry name" value="cNMP-bd_dom"/>
</dbReference>
<protein>
    <submittedName>
        <fullName evidence="6">Crp/Fnr family transcriptional regulator</fullName>
    </submittedName>
</protein>
<dbReference type="Proteomes" id="UP000441523">
    <property type="component" value="Unassembled WGS sequence"/>
</dbReference>
<dbReference type="RefSeq" id="WP_150962740.1">
    <property type="nucleotide sequence ID" value="NZ_VZZJ01000005.1"/>
</dbReference>
<organism evidence="6 7">
    <name type="scientific">Methylobacterium planeticum</name>
    <dbReference type="NCBI Taxonomy" id="2615211"/>
    <lineage>
        <taxon>Bacteria</taxon>
        <taxon>Pseudomonadati</taxon>
        <taxon>Pseudomonadota</taxon>
        <taxon>Alphaproteobacteria</taxon>
        <taxon>Hyphomicrobiales</taxon>
        <taxon>Methylobacteriaceae</taxon>
        <taxon>Methylobacterium</taxon>
    </lineage>
</organism>
<dbReference type="InterPro" id="IPR018490">
    <property type="entry name" value="cNMP-bd_dom_sf"/>
</dbReference>
<dbReference type="AlphaFoldDB" id="A0A6N6MV30"/>
<dbReference type="PROSITE" id="PS51063">
    <property type="entry name" value="HTH_CRP_2"/>
    <property type="match status" value="1"/>
</dbReference>
<proteinExistence type="predicted"/>
<dbReference type="InterPro" id="IPR036388">
    <property type="entry name" value="WH-like_DNA-bd_sf"/>
</dbReference>
<keyword evidence="2" id="KW-0238">DNA-binding</keyword>
<dbReference type="GO" id="GO:0003677">
    <property type="term" value="F:DNA binding"/>
    <property type="evidence" value="ECO:0007669"/>
    <property type="project" value="UniProtKB-KW"/>
</dbReference>
<evidence type="ECO:0000256" key="1">
    <source>
        <dbReference type="ARBA" id="ARBA00023015"/>
    </source>
</evidence>
<dbReference type="InterPro" id="IPR036390">
    <property type="entry name" value="WH_DNA-bd_sf"/>
</dbReference>
<keyword evidence="1" id="KW-0805">Transcription regulation</keyword>
<name>A0A6N6MV30_9HYPH</name>
<comment type="caution">
    <text evidence="6">The sequence shown here is derived from an EMBL/GenBank/DDBJ whole genome shotgun (WGS) entry which is preliminary data.</text>
</comment>
<keyword evidence="3" id="KW-0804">Transcription</keyword>
<evidence type="ECO:0000256" key="2">
    <source>
        <dbReference type="ARBA" id="ARBA00023125"/>
    </source>
</evidence>
<dbReference type="EMBL" id="VZZJ01000005">
    <property type="protein sequence ID" value="KAB1074343.1"/>
    <property type="molecule type" value="Genomic_DNA"/>
</dbReference>
<evidence type="ECO:0000313" key="7">
    <source>
        <dbReference type="Proteomes" id="UP000441523"/>
    </source>
</evidence>
<dbReference type="InterPro" id="IPR014710">
    <property type="entry name" value="RmlC-like_jellyroll"/>
</dbReference>
<feature type="compositionally biased region" description="Gly residues" evidence="4">
    <location>
        <begin position="24"/>
        <end position="35"/>
    </location>
</feature>